<keyword evidence="11" id="KW-1185">Reference proteome</keyword>
<reference evidence="10" key="1">
    <citation type="journal article" date="2021" name="Genome Biol. Evol.">
        <title>The assembled and annotated genome of the fairy-ring fungus Marasmius oreades.</title>
        <authorList>
            <person name="Hiltunen M."/>
            <person name="Ament-Velasquez S.L."/>
            <person name="Johannesson H."/>
        </authorList>
    </citation>
    <scope>NUCLEOTIDE SEQUENCE</scope>
    <source>
        <strain evidence="10">03SP1</strain>
    </source>
</reference>
<comment type="cofactor">
    <cofactor evidence="1 8">
        <name>heme</name>
        <dbReference type="ChEBI" id="CHEBI:30413"/>
    </cofactor>
</comment>
<dbReference type="AlphaFoldDB" id="A0A9P7S3W2"/>
<keyword evidence="4 8" id="KW-0479">Metal-binding</keyword>
<evidence type="ECO:0000256" key="6">
    <source>
        <dbReference type="ARBA" id="ARBA00023004"/>
    </source>
</evidence>
<sequence>MFIPKNTIVIPNLRGMSRDERVYSDPLKYDPSRYLPMPEGKAEPQFSAFWGFGRRICPGRHFAELAIWHALATLEILPPKDERGNVLVPELIVTEGFGSAIAPFKFEVRVRSEKARALIAEIE</sequence>
<dbReference type="GO" id="GO:0004497">
    <property type="term" value="F:monooxygenase activity"/>
    <property type="evidence" value="ECO:0007669"/>
    <property type="project" value="UniProtKB-KW"/>
</dbReference>
<dbReference type="InterPro" id="IPR036396">
    <property type="entry name" value="Cyt_P450_sf"/>
</dbReference>
<evidence type="ECO:0000256" key="4">
    <source>
        <dbReference type="ARBA" id="ARBA00022723"/>
    </source>
</evidence>
<dbReference type="RefSeq" id="XP_043011188.1">
    <property type="nucleotide sequence ID" value="XM_043150103.1"/>
</dbReference>
<dbReference type="InterPro" id="IPR002403">
    <property type="entry name" value="Cyt_P450_E_grp-IV"/>
</dbReference>
<dbReference type="PRINTS" id="PR00465">
    <property type="entry name" value="EP450IV"/>
</dbReference>
<proteinExistence type="inferred from homology"/>
<name>A0A9P7S3W2_9AGAR</name>
<feature type="binding site" description="axial binding residue" evidence="8">
    <location>
        <position position="57"/>
    </location>
    <ligand>
        <name>heme</name>
        <dbReference type="ChEBI" id="CHEBI:30413"/>
    </ligand>
    <ligandPart>
        <name>Fe</name>
        <dbReference type="ChEBI" id="CHEBI:18248"/>
    </ligandPart>
</feature>
<comment type="caution">
    <text evidence="10">The sequence shown here is derived from an EMBL/GenBank/DDBJ whole genome shotgun (WGS) entry which is preliminary data.</text>
</comment>
<organism evidence="10 11">
    <name type="scientific">Marasmius oreades</name>
    <name type="common">fairy-ring Marasmius</name>
    <dbReference type="NCBI Taxonomy" id="181124"/>
    <lineage>
        <taxon>Eukaryota</taxon>
        <taxon>Fungi</taxon>
        <taxon>Dikarya</taxon>
        <taxon>Basidiomycota</taxon>
        <taxon>Agaricomycotina</taxon>
        <taxon>Agaricomycetes</taxon>
        <taxon>Agaricomycetidae</taxon>
        <taxon>Agaricales</taxon>
        <taxon>Marasmiineae</taxon>
        <taxon>Marasmiaceae</taxon>
        <taxon>Marasmius</taxon>
    </lineage>
</organism>
<dbReference type="PROSITE" id="PS00086">
    <property type="entry name" value="CYTOCHROME_P450"/>
    <property type="match status" value="1"/>
</dbReference>
<dbReference type="GeneID" id="66074614"/>
<evidence type="ECO:0000313" key="10">
    <source>
        <dbReference type="EMBL" id="KAG7094718.1"/>
    </source>
</evidence>
<protein>
    <recommendedName>
        <fullName evidence="12">Cytochrome P450</fullName>
    </recommendedName>
</protein>
<dbReference type="Gene3D" id="1.10.630.10">
    <property type="entry name" value="Cytochrome P450"/>
    <property type="match status" value="1"/>
</dbReference>
<evidence type="ECO:0000313" key="11">
    <source>
        <dbReference type="Proteomes" id="UP001049176"/>
    </source>
</evidence>
<evidence type="ECO:0000256" key="8">
    <source>
        <dbReference type="PIRSR" id="PIRSR602403-1"/>
    </source>
</evidence>
<dbReference type="GO" id="GO:0020037">
    <property type="term" value="F:heme binding"/>
    <property type="evidence" value="ECO:0007669"/>
    <property type="project" value="InterPro"/>
</dbReference>
<dbReference type="EMBL" id="CM032183">
    <property type="protein sequence ID" value="KAG7094718.1"/>
    <property type="molecule type" value="Genomic_DNA"/>
</dbReference>
<evidence type="ECO:0000256" key="3">
    <source>
        <dbReference type="ARBA" id="ARBA00022617"/>
    </source>
</evidence>
<accession>A0A9P7S3W2</accession>
<dbReference type="GO" id="GO:0016705">
    <property type="term" value="F:oxidoreductase activity, acting on paired donors, with incorporation or reduction of molecular oxygen"/>
    <property type="evidence" value="ECO:0007669"/>
    <property type="project" value="InterPro"/>
</dbReference>
<comment type="similarity">
    <text evidence="2 9">Belongs to the cytochrome P450 family.</text>
</comment>
<evidence type="ECO:0000256" key="9">
    <source>
        <dbReference type="RuleBase" id="RU000461"/>
    </source>
</evidence>
<evidence type="ECO:0000256" key="7">
    <source>
        <dbReference type="ARBA" id="ARBA00023033"/>
    </source>
</evidence>
<dbReference type="GO" id="GO:0005506">
    <property type="term" value="F:iron ion binding"/>
    <property type="evidence" value="ECO:0007669"/>
    <property type="project" value="InterPro"/>
</dbReference>
<dbReference type="KEGG" id="more:E1B28_005538"/>
<keyword evidence="5 9" id="KW-0560">Oxidoreductase</keyword>
<evidence type="ECO:0008006" key="12">
    <source>
        <dbReference type="Google" id="ProtNLM"/>
    </source>
</evidence>
<gene>
    <name evidence="10" type="ORF">E1B28_005538</name>
</gene>
<dbReference type="Proteomes" id="UP001049176">
    <property type="component" value="Chromosome 3"/>
</dbReference>
<keyword evidence="3 8" id="KW-0349">Heme</keyword>
<keyword evidence="6 8" id="KW-0408">Iron</keyword>
<dbReference type="OrthoDB" id="2789670at2759"/>
<evidence type="ECO:0000256" key="1">
    <source>
        <dbReference type="ARBA" id="ARBA00001971"/>
    </source>
</evidence>
<dbReference type="PANTHER" id="PTHR46300:SF5">
    <property type="entry name" value="CYTOCHROME P450"/>
    <property type="match status" value="1"/>
</dbReference>
<dbReference type="SUPFAM" id="SSF48264">
    <property type="entry name" value="Cytochrome P450"/>
    <property type="match status" value="1"/>
</dbReference>
<dbReference type="InterPro" id="IPR017972">
    <property type="entry name" value="Cyt_P450_CS"/>
</dbReference>
<evidence type="ECO:0000256" key="5">
    <source>
        <dbReference type="ARBA" id="ARBA00023002"/>
    </source>
</evidence>
<dbReference type="Pfam" id="PF00067">
    <property type="entry name" value="p450"/>
    <property type="match status" value="1"/>
</dbReference>
<dbReference type="InterPro" id="IPR050364">
    <property type="entry name" value="Cytochrome_P450_fung"/>
</dbReference>
<keyword evidence="7 9" id="KW-0503">Monooxygenase</keyword>
<evidence type="ECO:0000256" key="2">
    <source>
        <dbReference type="ARBA" id="ARBA00010617"/>
    </source>
</evidence>
<dbReference type="PANTHER" id="PTHR46300">
    <property type="entry name" value="P450, PUTATIVE (EUROFUNG)-RELATED-RELATED"/>
    <property type="match status" value="1"/>
</dbReference>
<dbReference type="InterPro" id="IPR001128">
    <property type="entry name" value="Cyt_P450"/>
</dbReference>